<dbReference type="EMBL" id="JBHLWN010000071">
    <property type="protein sequence ID" value="MFC0214290.1"/>
    <property type="molecule type" value="Genomic_DNA"/>
</dbReference>
<organism evidence="1 2">
    <name type="scientific">Paenibacillus chartarius</name>
    <dbReference type="NCBI Taxonomy" id="747481"/>
    <lineage>
        <taxon>Bacteria</taxon>
        <taxon>Bacillati</taxon>
        <taxon>Bacillota</taxon>
        <taxon>Bacilli</taxon>
        <taxon>Bacillales</taxon>
        <taxon>Paenibacillaceae</taxon>
        <taxon>Paenibacillus</taxon>
    </lineage>
</organism>
<dbReference type="Pfam" id="PF26325">
    <property type="entry name" value="YhjD"/>
    <property type="match status" value="1"/>
</dbReference>
<evidence type="ECO:0000313" key="1">
    <source>
        <dbReference type="EMBL" id="MFC0214290.1"/>
    </source>
</evidence>
<gene>
    <name evidence="1" type="ORF">ACFFK0_17815</name>
</gene>
<proteinExistence type="predicted"/>
<evidence type="ECO:0000313" key="2">
    <source>
        <dbReference type="Proteomes" id="UP001589776"/>
    </source>
</evidence>
<accession>A0ABV6DNR9</accession>
<name>A0ABV6DNR9_9BACL</name>
<comment type="caution">
    <text evidence="1">The sequence shown here is derived from an EMBL/GenBank/DDBJ whole genome shotgun (WGS) entry which is preliminary data.</text>
</comment>
<dbReference type="Proteomes" id="UP001589776">
    <property type="component" value="Unassembled WGS sequence"/>
</dbReference>
<dbReference type="InterPro" id="IPR058600">
    <property type="entry name" value="YhjD-like"/>
</dbReference>
<reference evidence="1 2" key="1">
    <citation type="submission" date="2024-09" db="EMBL/GenBank/DDBJ databases">
        <authorList>
            <person name="Sun Q."/>
            <person name="Mori K."/>
        </authorList>
    </citation>
    <scope>NUCLEOTIDE SEQUENCE [LARGE SCALE GENOMIC DNA]</scope>
    <source>
        <strain evidence="1 2">CCM 7759</strain>
    </source>
</reference>
<keyword evidence="2" id="KW-1185">Reference proteome</keyword>
<protein>
    <submittedName>
        <fullName evidence="1">Uncharacterized protein</fullName>
    </submittedName>
</protein>
<dbReference type="RefSeq" id="WP_377471648.1">
    <property type="nucleotide sequence ID" value="NZ_JBHLWN010000071.1"/>
</dbReference>
<sequence length="126" mass="14328">MIKHYGLTDEENELITACVVLPMVLSVVEKNKFAMQSEKLSLKKLYLMAADVLIYRIKEEIAHVKKEAWKSKLIVIKGKPDEPLSYAYACRGLSNSLEMPKETAQREIGAALERFIRDLGQCLVSR</sequence>